<protein>
    <recommendedName>
        <fullName evidence="2">Class II Histidinyl-tRNA synthetase (HisRS)-like catalytic core domain-containing protein</fullName>
    </recommendedName>
</protein>
<dbReference type="EMBL" id="JAVIJP010000013">
    <property type="protein sequence ID" value="KAL3644476.1"/>
    <property type="molecule type" value="Genomic_DNA"/>
</dbReference>
<evidence type="ECO:0000313" key="3">
    <source>
        <dbReference type="EMBL" id="KAL3644476.1"/>
    </source>
</evidence>
<evidence type="ECO:0000313" key="4">
    <source>
        <dbReference type="Proteomes" id="UP001632038"/>
    </source>
</evidence>
<dbReference type="Gene3D" id="3.30.930.10">
    <property type="entry name" value="Bira Bifunctional Protein, Domain 2"/>
    <property type="match status" value="1"/>
</dbReference>
<proteinExistence type="predicted"/>
<dbReference type="InterPro" id="IPR041715">
    <property type="entry name" value="HisRS-like_core"/>
</dbReference>
<dbReference type="PANTHER" id="PTHR11476">
    <property type="entry name" value="HISTIDYL-TRNA SYNTHETASE"/>
    <property type="match status" value="1"/>
</dbReference>
<name>A0ABD3DRW1_9LAMI</name>
<reference evidence="4" key="1">
    <citation type="journal article" date="2024" name="IScience">
        <title>Strigolactones Initiate the Formation of Haustorium-like Structures in Castilleja.</title>
        <authorList>
            <person name="Buerger M."/>
            <person name="Peterson D."/>
            <person name="Chory J."/>
        </authorList>
    </citation>
    <scope>NUCLEOTIDE SEQUENCE [LARGE SCALE GENOMIC DNA]</scope>
</reference>
<feature type="compositionally biased region" description="Basic and acidic residues" evidence="1">
    <location>
        <begin position="1"/>
        <end position="22"/>
    </location>
</feature>
<organism evidence="3 4">
    <name type="scientific">Castilleja foliolosa</name>
    <dbReference type="NCBI Taxonomy" id="1961234"/>
    <lineage>
        <taxon>Eukaryota</taxon>
        <taxon>Viridiplantae</taxon>
        <taxon>Streptophyta</taxon>
        <taxon>Embryophyta</taxon>
        <taxon>Tracheophyta</taxon>
        <taxon>Spermatophyta</taxon>
        <taxon>Magnoliopsida</taxon>
        <taxon>eudicotyledons</taxon>
        <taxon>Gunneridae</taxon>
        <taxon>Pentapetalae</taxon>
        <taxon>asterids</taxon>
        <taxon>lamiids</taxon>
        <taxon>Lamiales</taxon>
        <taxon>Orobanchaceae</taxon>
        <taxon>Pedicularideae</taxon>
        <taxon>Castillejinae</taxon>
        <taxon>Castilleja</taxon>
    </lineage>
</organism>
<dbReference type="Pfam" id="PF13393">
    <property type="entry name" value="tRNA-synt_His"/>
    <property type="match status" value="1"/>
</dbReference>
<dbReference type="Proteomes" id="UP001632038">
    <property type="component" value="Unassembled WGS sequence"/>
</dbReference>
<evidence type="ECO:0000259" key="2">
    <source>
        <dbReference type="Pfam" id="PF13393"/>
    </source>
</evidence>
<keyword evidence="4" id="KW-1185">Reference proteome</keyword>
<comment type="caution">
    <text evidence="3">The sequence shown here is derived from an EMBL/GenBank/DDBJ whole genome shotgun (WGS) entry which is preliminary data.</text>
</comment>
<gene>
    <name evidence="3" type="ORF">CASFOL_009656</name>
</gene>
<dbReference type="AlphaFoldDB" id="A0ABD3DRW1"/>
<feature type="domain" description="Class II Histidinyl-tRNA synthetase (HisRS)-like catalytic core" evidence="2">
    <location>
        <begin position="61"/>
        <end position="165"/>
    </location>
</feature>
<dbReference type="SUPFAM" id="SSF55681">
    <property type="entry name" value="Class II aaRS and biotin synthetases"/>
    <property type="match status" value="1"/>
</dbReference>
<dbReference type="PANTHER" id="PTHR11476:SF7">
    <property type="entry name" value="HISTIDINE--TRNA LIGASE"/>
    <property type="match status" value="1"/>
</dbReference>
<sequence>MSNVDDSNKGNKKDPGWDHGHLIDPNNPKQCNYCSKVTKGGISRHKEMVEEKGLTADKIGTFVKQRGSPVELLAKLKEEGSEFLTNELDILFKALAKSECIHRVVFDLSLARGLDYYTGVIYEAVFKGSTQVGSIAALGRYDNLIRMFGTKQVPAVGISLGVERVFAIMEQLQKDKNQVFEKSVQCIFSSFDEDVGATFVIRQWGIDDEANKLLMNRNLHSNGLVTWS</sequence>
<evidence type="ECO:0000256" key="1">
    <source>
        <dbReference type="SAM" id="MobiDB-lite"/>
    </source>
</evidence>
<feature type="region of interest" description="Disordered" evidence="1">
    <location>
        <begin position="1"/>
        <end position="24"/>
    </location>
</feature>
<dbReference type="InterPro" id="IPR045864">
    <property type="entry name" value="aa-tRNA-synth_II/BPL/LPL"/>
</dbReference>
<accession>A0ABD3DRW1</accession>